<dbReference type="Gene3D" id="3.40.50.1000">
    <property type="entry name" value="HAD superfamily/HAD-like"/>
    <property type="match status" value="1"/>
</dbReference>
<dbReference type="PANTHER" id="PTHR12210">
    <property type="entry name" value="DULLARD PROTEIN PHOSPHATASE"/>
    <property type="match status" value="1"/>
</dbReference>
<dbReference type="InterPro" id="IPR004274">
    <property type="entry name" value="FCP1_dom"/>
</dbReference>
<dbReference type="InterPro" id="IPR036412">
    <property type="entry name" value="HAD-like_sf"/>
</dbReference>
<evidence type="ECO:0000259" key="2">
    <source>
        <dbReference type="PROSITE" id="PS50969"/>
    </source>
</evidence>
<sequence length="322" mass="36019">MSAQNSTLLGLQPLRLTTEDETDEPKTPISPPSPVWSPRTGANDKKNEVETPESVITQYTPQKDVGSPRAAAQSLKFVEPKRESQLRASRRSWTSILCCVRPQNEGYSESPESEPVRQNVDRPTHPVAPPYHGKLCMGPQTGVNVNRKCLVLDLDETLVHSSFKPVPNADYIIPVEIDNKVTDVYVIKRPWVDKFMTAMAEVYEVVVFTASLAKYADPLLDLLDPDQTVSCRLFRDSCCPFEGNYVKDLSRLGRDLPSTIIIDNSPHSYIFQPENAIGIRSFIGDSTDQDLLNLIPFLLSIRDQPDVRDVLMDCPKGGRAYT</sequence>
<reference evidence="3 4" key="1">
    <citation type="journal article" date="2015" name="Genome Biol. Evol.">
        <title>Comparative Genomics of a Bacterivorous Green Alga Reveals Evolutionary Causalities and Consequences of Phago-Mixotrophic Mode of Nutrition.</title>
        <authorList>
            <person name="Burns J.A."/>
            <person name="Paasch A."/>
            <person name="Narechania A."/>
            <person name="Kim E."/>
        </authorList>
    </citation>
    <scope>NUCLEOTIDE SEQUENCE [LARGE SCALE GENOMIC DNA]</scope>
    <source>
        <strain evidence="3 4">PLY_AMNH</strain>
    </source>
</reference>
<dbReference type="Pfam" id="PF03031">
    <property type="entry name" value="NIF"/>
    <property type="match status" value="1"/>
</dbReference>
<accession>A0AAE0FKL1</accession>
<evidence type="ECO:0000256" key="1">
    <source>
        <dbReference type="SAM" id="MobiDB-lite"/>
    </source>
</evidence>
<comment type="caution">
    <text evidence="3">The sequence shown here is derived from an EMBL/GenBank/DDBJ whole genome shotgun (WGS) entry which is preliminary data.</text>
</comment>
<evidence type="ECO:0000313" key="3">
    <source>
        <dbReference type="EMBL" id="KAK3261577.1"/>
    </source>
</evidence>
<evidence type="ECO:0000313" key="4">
    <source>
        <dbReference type="Proteomes" id="UP001190700"/>
    </source>
</evidence>
<keyword evidence="4" id="KW-1185">Reference proteome</keyword>
<organism evidence="3 4">
    <name type="scientific">Cymbomonas tetramitiformis</name>
    <dbReference type="NCBI Taxonomy" id="36881"/>
    <lineage>
        <taxon>Eukaryota</taxon>
        <taxon>Viridiplantae</taxon>
        <taxon>Chlorophyta</taxon>
        <taxon>Pyramimonadophyceae</taxon>
        <taxon>Pyramimonadales</taxon>
        <taxon>Pyramimonadaceae</taxon>
        <taxon>Cymbomonas</taxon>
    </lineage>
</organism>
<dbReference type="SMART" id="SM00577">
    <property type="entry name" value="CPDc"/>
    <property type="match status" value="1"/>
</dbReference>
<dbReference type="InterPro" id="IPR011948">
    <property type="entry name" value="Dullard_phosphatase"/>
</dbReference>
<dbReference type="SUPFAM" id="SSF56784">
    <property type="entry name" value="HAD-like"/>
    <property type="match status" value="1"/>
</dbReference>
<feature type="region of interest" description="Disordered" evidence="1">
    <location>
        <begin position="1"/>
        <end position="74"/>
    </location>
</feature>
<dbReference type="PROSITE" id="PS50969">
    <property type="entry name" value="FCP1"/>
    <property type="match status" value="1"/>
</dbReference>
<dbReference type="InterPro" id="IPR023214">
    <property type="entry name" value="HAD_sf"/>
</dbReference>
<dbReference type="CDD" id="cd07521">
    <property type="entry name" value="HAD_FCP1-like"/>
    <property type="match status" value="1"/>
</dbReference>
<dbReference type="EMBL" id="LGRX02016808">
    <property type="protein sequence ID" value="KAK3261577.1"/>
    <property type="molecule type" value="Genomic_DNA"/>
</dbReference>
<dbReference type="GO" id="GO:0016791">
    <property type="term" value="F:phosphatase activity"/>
    <property type="evidence" value="ECO:0007669"/>
    <property type="project" value="InterPro"/>
</dbReference>
<proteinExistence type="predicted"/>
<dbReference type="InterPro" id="IPR050365">
    <property type="entry name" value="TIM50"/>
</dbReference>
<dbReference type="AlphaFoldDB" id="A0AAE0FKL1"/>
<dbReference type="Proteomes" id="UP001190700">
    <property type="component" value="Unassembled WGS sequence"/>
</dbReference>
<feature type="domain" description="FCP1 homology" evidence="2">
    <location>
        <begin position="143"/>
        <end position="301"/>
    </location>
</feature>
<dbReference type="FunFam" id="3.40.50.1000:FF:000093">
    <property type="entry name" value="NLI interacting factor-like phosphatase family protein"/>
    <property type="match status" value="1"/>
</dbReference>
<protein>
    <recommendedName>
        <fullName evidence="2">FCP1 homology domain-containing protein</fullName>
    </recommendedName>
</protein>
<gene>
    <name evidence="3" type="ORF">CYMTET_29516</name>
</gene>
<name>A0AAE0FKL1_9CHLO</name>
<dbReference type="NCBIfam" id="TIGR02251">
    <property type="entry name" value="HIF-SF_euk"/>
    <property type="match status" value="1"/>
</dbReference>